<evidence type="ECO:0000256" key="10">
    <source>
        <dbReference type="PIRSR" id="PIRSR000447-1"/>
    </source>
</evidence>
<dbReference type="InterPro" id="IPR017568">
    <property type="entry name" value="3-oxoacyl-ACP_synth-2"/>
</dbReference>
<dbReference type="Pfam" id="PF00109">
    <property type="entry name" value="ketoacyl-synt"/>
    <property type="match status" value="1"/>
</dbReference>
<evidence type="ECO:0000313" key="14">
    <source>
        <dbReference type="Proteomes" id="UP001378960"/>
    </source>
</evidence>
<name>A0AAV5QZ09_PICKL</name>
<evidence type="ECO:0000256" key="9">
    <source>
        <dbReference type="PIRNR" id="PIRNR000447"/>
    </source>
</evidence>
<evidence type="ECO:0000256" key="2">
    <source>
        <dbReference type="ARBA" id="ARBA00022516"/>
    </source>
</evidence>
<feature type="active site" description="For beta-ketoacyl synthase activity" evidence="10">
    <location>
        <position position="183"/>
    </location>
</feature>
<dbReference type="GO" id="GO:0005739">
    <property type="term" value="C:mitochondrion"/>
    <property type="evidence" value="ECO:0007669"/>
    <property type="project" value="TreeGrafter"/>
</dbReference>
<keyword evidence="3 9" id="KW-0808">Transferase</keyword>
<dbReference type="Proteomes" id="UP001378960">
    <property type="component" value="Unassembled WGS sequence"/>
</dbReference>
<evidence type="ECO:0000256" key="4">
    <source>
        <dbReference type="ARBA" id="ARBA00022832"/>
    </source>
</evidence>
<dbReference type="GO" id="GO:0004315">
    <property type="term" value="F:3-oxoacyl-[acyl-carrier-protein] synthase activity"/>
    <property type="evidence" value="ECO:0007669"/>
    <property type="project" value="UniProtKB-EC"/>
</dbReference>
<dbReference type="InterPro" id="IPR014030">
    <property type="entry name" value="Ketoacyl_synth_N"/>
</dbReference>
<dbReference type="PANTHER" id="PTHR11712:SF336">
    <property type="entry name" value="3-OXOACYL-[ACYL-CARRIER-PROTEIN] SYNTHASE, MITOCHONDRIAL"/>
    <property type="match status" value="1"/>
</dbReference>
<dbReference type="NCBIfam" id="NF005589">
    <property type="entry name" value="PRK07314.1"/>
    <property type="match status" value="1"/>
</dbReference>
<keyword evidence="7" id="KW-0012">Acyltransferase</keyword>
<accession>A0AAV5QZ09</accession>
<evidence type="ECO:0000256" key="3">
    <source>
        <dbReference type="ARBA" id="ARBA00022679"/>
    </source>
</evidence>
<dbReference type="InterPro" id="IPR000794">
    <property type="entry name" value="Beta-ketoacyl_synthase"/>
</dbReference>
<evidence type="ECO:0000256" key="7">
    <source>
        <dbReference type="ARBA" id="ARBA00023315"/>
    </source>
</evidence>
<dbReference type="SMART" id="SM00825">
    <property type="entry name" value="PKS_KS"/>
    <property type="match status" value="1"/>
</dbReference>
<evidence type="ECO:0000256" key="11">
    <source>
        <dbReference type="RuleBase" id="RU003694"/>
    </source>
</evidence>
<dbReference type="FunFam" id="3.40.47.10:FF:000009">
    <property type="entry name" value="3-oxoacyl-[acyl-carrier-protein] synthase 2"/>
    <property type="match status" value="1"/>
</dbReference>
<keyword evidence="5" id="KW-0443">Lipid metabolism</keyword>
<dbReference type="Gene3D" id="3.40.47.10">
    <property type="match status" value="1"/>
</dbReference>
<evidence type="ECO:0000256" key="5">
    <source>
        <dbReference type="ARBA" id="ARBA00023098"/>
    </source>
</evidence>
<evidence type="ECO:0000256" key="1">
    <source>
        <dbReference type="ARBA" id="ARBA00008467"/>
    </source>
</evidence>
<keyword evidence="4" id="KW-0276">Fatty acid metabolism</keyword>
<dbReference type="InterPro" id="IPR014031">
    <property type="entry name" value="Ketoacyl_synth_C"/>
</dbReference>
<keyword evidence="2 9" id="KW-0444">Lipid biosynthesis</keyword>
<dbReference type="GO" id="GO:0006633">
    <property type="term" value="P:fatty acid biosynthetic process"/>
    <property type="evidence" value="ECO:0007669"/>
    <property type="project" value="UniProtKB-KW"/>
</dbReference>
<evidence type="ECO:0000256" key="8">
    <source>
        <dbReference type="ARBA" id="ARBA00049541"/>
    </source>
</evidence>
<dbReference type="InterPro" id="IPR020841">
    <property type="entry name" value="PKS_Beta-ketoAc_synthase_dom"/>
</dbReference>
<keyword evidence="14" id="KW-1185">Reference proteome</keyword>
<organism evidence="13 14">
    <name type="scientific">Pichia kluyveri</name>
    <name type="common">Yeast</name>
    <dbReference type="NCBI Taxonomy" id="36015"/>
    <lineage>
        <taxon>Eukaryota</taxon>
        <taxon>Fungi</taxon>
        <taxon>Dikarya</taxon>
        <taxon>Ascomycota</taxon>
        <taxon>Saccharomycotina</taxon>
        <taxon>Pichiomycetes</taxon>
        <taxon>Pichiales</taxon>
        <taxon>Pichiaceae</taxon>
        <taxon>Pichia</taxon>
    </lineage>
</organism>
<proteinExistence type="inferred from homology"/>
<dbReference type="CDD" id="cd00834">
    <property type="entry name" value="KAS_I_II"/>
    <property type="match status" value="1"/>
</dbReference>
<dbReference type="InterPro" id="IPR018201">
    <property type="entry name" value="Ketoacyl_synth_AS"/>
</dbReference>
<evidence type="ECO:0000313" key="13">
    <source>
        <dbReference type="EMBL" id="GMM44037.1"/>
    </source>
</evidence>
<dbReference type="PROSITE" id="PS52004">
    <property type="entry name" value="KS3_2"/>
    <property type="match status" value="1"/>
</dbReference>
<evidence type="ECO:0000259" key="12">
    <source>
        <dbReference type="PROSITE" id="PS52004"/>
    </source>
</evidence>
<dbReference type="Pfam" id="PF02801">
    <property type="entry name" value="Ketoacyl-synt_C"/>
    <property type="match status" value="1"/>
</dbReference>
<sequence>MPSARRVVVTGLGVVSPLGIGAKHAWKQLLSGKSGLVSTSSLKNADQFKDIPSKVVGKVPVTEEGEDTVPGSFKPSDHFTSHELRRFSPFIQYALVAAEEALKDSGMNIANMSIQEQYRTGVCIGSGIGSIDDSYGNSVALSQGGYRKLQPLFVPKLLTNMASGNVSIKYGFKGVNHSVSTACATGVHSIGDSFRFIRDDYADVIVCGASEAAVHPLALGGFARAKSVTTKYENEPWKASRPFDKDRSGFVLGEGCGILILEELEHALARNAKIYAEIKGYGLSGDSNHITTPSKDGDGAKRAMEMALKNGNVKPEDVNYINAHATSTPLGDRAENYAIKRIFGDLKDSNLRVSSNKGQMGHLLGAAGAVESIFTILAINNNIAPPTMNCDNPGMHAEDNTEEDFIFDYVSNQSQEIEINHALSNSFGFGGTNASLCISKFIE</sequence>
<dbReference type="PIRSF" id="PIRSF000447">
    <property type="entry name" value="KAS_II"/>
    <property type="match status" value="1"/>
</dbReference>
<dbReference type="AlphaFoldDB" id="A0AAV5QZ09"/>
<evidence type="ECO:0000256" key="6">
    <source>
        <dbReference type="ARBA" id="ARBA00023160"/>
    </source>
</evidence>
<comment type="caution">
    <text evidence="13">The sequence shown here is derived from an EMBL/GenBank/DDBJ whole genome shotgun (WGS) entry which is preliminary data.</text>
</comment>
<comment type="similarity">
    <text evidence="1 9 11">Belongs to the thiolase-like superfamily. Beta-ketoacyl-ACP synthases family.</text>
</comment>
<feature type="domain" description="Ketosynthase family 3 (KS3)" evidence="12">
    <location>
        <begin position="4"/>
        <end position="440"/>
    </location>
</feature>
<dbReference type="NCBIfam" id="TIGR03150">
    <property type="entry name" value="fabF"/>
    <property type="match status" value="1"/>
</dbReference>
<dbReference type="PROSITE" id="PS00606">
    <property type="entry name" value="KS3_1"/>
    <property type="match status" value="1"/>
</dbReference>
<dbReference type="SUPFAM" id="SSF53901">
    <property type="entry name" value="Thiolase-like"/>
    <property type="match status" value="2"/>
</dbReference>
<comment type="catalytic activity">
    <reaction evidence="8">
        <text>a fatty acyl-[ACP] + malonyl-[ACP] + H(+) = a 3-oxoacyl-[ACP] + holo-[ACP] + CO2</text>
        <dbReference type="Rhea" id="RHEA:22836"/>
        <dbReference type="Rhea" id="RHEA-COMP:9623"/>
        <dbReference type="Rhea" id="RHEA-COMP:9685"/>
        <dbReference type="Rhea" id="RHEA-COMP:9916"/>
        <dbReference type="Rhea" id="RHEA-COMP:14125"/>
        <dbReference type="ChEBI" id="CHEBI:15378"/>
        <dbReference type="ChEBI" id="CHEBI:16526"/>
        <dbReference type="ChEBI" id="CHEBI:64479"/>
        <dbReference type="ChEBI" id="CHEBI:78449"/>
        <dbReference type="ChEBI" id="CHEBI:78776"/>
        <dbReference type="ChEBI" id="CHEBI:138651"/>
        <dbReference type="EC" id="2.3.1.41"/>
    </reaction>
</comment>
<dbReference type="PANTHER" id="PTHR11712">
    <property type="entry name" value="POLYKETIDE SYNTHASE-RELATED"/>
    <property type="match status" value="1"/>
</dbReference>
<reference evidence="13 14" key="1">
    <citation type="journal article" date="2023" name="Elife">
        <title>Identification of key yeast species and microbe-microbe interactions impacting larval growth of Drosophila in the wild.</title>
        <authorList>
            <person name="Mure A."/>
            <person name="Sugiura Y."/>
            <person name="Maeda R."/>
            <person name="Honda K."/>
            <person name="Sakurai N."/>
            <person name="Takahashi Y."/>
            <person name="Watada M."/>
            <person name="Katoh T."/>
            <person name="Gotoh A."/>
            <person name="Gotoh Y."/>
            <person name="Taniguchi I."/>
            <person name="Nakamura K."/>
            <person name="Hayashi T."/>
            <person name="Katayama T."/>
            <person name="Uemura T."/>
            <person name="Hattori Y."/>
        </authorList>
    </citation>
    <scope>NUCLEOTIDE SEQUENCE [LARGE SCALE GENOMIC DNA]</scope>
    <source>
        <strain evidence="13 14">PK-24</strain>
    </source>
</reference>
<protein>
    <recommendedName>
        <fullName evidence="9">3-oxoacyl-[acyl-carrier-protein] synthase</fullName>
    </recommendedName>
</protein>
<gene>
    <name evidence="13" type="ORF">DAPK24_006120</name>
</gene>
<dbReference type="EMBL" id="BTGB01000001">
    <property type="protein sequence ID" value="GMM44037.1"/>
    <property type="molecule type" value="Genomic_DNA"/>
</dbReference>
<keyword evidence="6 9" id="KW-0275">Fatty acid biosynthesis</keyword>
<dbReference type="InterPro" id="IPR016039">
    <property type="entry name" value="Thiolase-like"/>
</dbReference>